<evidence type="ECO:0000256" key="4">
    <source>
        <dbReference type="ARBA" id="ARBA00023012"/>
    </source>
</evidence>
<dbReference type="PROSITE" id="PS50109">
    <property type="entry name" value="HIS_KIN"/>
    <property type="match status" value="1"/>
</dbReference>
<dbReference type="InterPro" id="IPR003594">
    <property type="entry name" value="HATPase_dom"/>
</dbReference>
<reference evidence="7 8" key="1">
    <citation type="journal article" date="2019" name="Emerg. Microbes Infect.">
        <title>Comprehensive subspecies identification of 175 nontuberculous mycobacteria species based on 7547 genomic profiles.</title>
        <authorList>
            <person name="Matsumoto Y."/>
            <person name="Kinjo T."/>
            <person name="Motooka D."/>
            <person name="Nabeya D."/>
            <person name="Jung N."/>
            <person name="Uechi K."/>
            <person name="Horii T."/>
            <person name="Iida T."/>
            <person name="Fujita J."/>
            <person name="Nakamura S."/>
        </authorList>
    </citation>
    <scope>NUCLEOTIDE SEQUENCE [LARGE SCALE GENOMIC DNA]</scope>
    <source>
        <strain evidence="7 8">JCM 13392</strain>
    </source>
</reference>
<keyword evidence="3 7" id="KW-0418">Kinase</keyword>
<feature type="domain" description="Cyclic nucleotide-binding" evidence="5">
    <location>
        <begin position="46"/>
        <end position="124"/>
    </location>
</feature>
<dbReference type="PANTHER" id="PTHR43065">
    <property type="entry name" value="SENSOR HISTIDINE KINASE"/>
    <property type="match status" value="1"/>
</dbReference>
<evidence type="ECO:0000259" key="6">
    <source>
        <dbReference type="PROSITE" id="PS50109"/>
    </source>
</evidence>
<dbReference type="PRINTS" id="PR00344">
    <property type="entry name" value="BCTRLSENSOR"/>
</dbReference>
<dbReference type="Gene3D" id="2.60.120.10">
    <property type="entry name" value="Jelly Rolls"/>
    <property type="match status" value="1"/>
</dbReference>
<dbReference type="InterPro" id="IPR018490">
    <property type="entry name" value="cNMP-bd_dom_sf"/>
</dbReference>
<dbReference type="InterPro" id="IPR005467">
    <property type="entry name" value="His_kinase_dom"/>
</dbReference>
<comment type="caution">
    <text evidence="7">The sequence shown here is derived from an EMBL/GenBank/DDBJ whole genome shotgun (WGS) entry which is preliminary data.</text>
</comment>
<dbReference type="InterPro" id="IPR036890">
    <property type="entry name" value="HATPase_C_sf"/>
</dbReference>
<dbReference type="InterPro" id="IPR000595">
    <property type="entry name" value="cNMP-bd_dom"/>
</dbReference>
<evidence type="ECO:0000256" key="2">
    <source>
        <dbReference type="ARBA" id="ARBA00012438"/>
    </source>
</evidence>
<dbReference type="Gene3D" id="3.30.565.10">
    <property type="entry name" value="Histidine kinase-like ATPase, C-terminal domain"/>
    <property type="match status" value="1"/>
</dbReference>
<evidence type="ECO:0000256" key="3">
    <source>
        <dbReference type="ARBA" id="ARBA00022777"/>
    </source>
</evidence>
<evidence type="ECO:0000256" key="1">
    <source>
        <dbReference type="ARBA" id="ARBA00000085"/>
    </source>
</evidence>
<evidence type="ECO:0000313" key="7">
    <source>
        <dbReference type="EMBL" id="GFG57121.1"/>
    </source>
</evidence>
<organism evidence="7 8">
    <name type="scientific">Mycolicibacterium murale</name>
    <dbReference type="NCBI Taxonomy" id="182220"/>
    <lineage>
        <taxon>Bacteria</taxon>
        <taxon>Bacillati</taxon>
        <taxon>Actinomycetota</taxon>
        <taxon>Actinomycetes</taxon>
        <taxon>Mycobacteriales</taxon>
        <taxon>Mycobacteriaceae</taxon>
        <taxon>Mycolicibacterium</taxon>
    </lineage>
</organism>
<dbReference type="InterPro" id="IPR014710">
    <property type="entry name" value="RmlC-like_jellyroll"/>
</dbReference>
<dbReference type="AlphaFoldDB" id="A0A7I9WH81"/>
<evidence type="ECO:0000313" key="8">
    <source>
        <dbReference type="Proteomes" id="UP000465241"/>
    </source>
</evidence>
<dbReference type="Pfam" id="PF00027">
    <property type="entry name" value="cNMP_binding"/>
    <property type="match status" value="1"/>
</dbReference>
<dbReference type="GO" id="GO:0000160">
    <property type="term" value="P:phosphorelay signal transduction system"/>
    <property type="evidence" value="ECO:0007669"/>
    <property type="project" value="UniProtKB-KW"/>
</dbReference>
<dbReference type="PANTHER" id="PTHR43065:SF48">
    <property type="entry name" value="HISTIDINE KINASE"/>
    <property type="match status" value="1"/>
</dbReference>
<dbReference type="PROSITE" id="PS50042">
    <property type="entry name" value="CNMP_BINDING_3"/>
    <property type="match status" value="1"/>
</dbReference>
<name>A0A7I9WH81_9MYCO</name>
<dbReference type="SMART" id="SM00387">
    <property type="entry name" value="HATPase_c"/>
    <property type="match status" value="1"/>
</dbReference>
<dbReference type="Pfam" id="PF02518">
    <property type="entry name" value="HATPase_c"/>
    <property type="match status" value="1"/>
</dbReference>
<dbReference type="SUPFAM" id="SSF55874">
    <property type="entry name" value="ATPase domain of HSP90 chaperone/DNA topoisomerase II/histidine kinase"/>
    <property type="match status" value="1"/>
</dbReference>
<comment type="catalytic activity">
    <reaction evidence="1">
        <text>ATP + protein L-histidine = ADP + protein N-phospho-L-histidine.</text>
        <dbReference type="EC" id="2.7.13.3"/>
    </reaction>
</comment>
<sequence length="478" mass="52158">MEESEIAGGCHRDGLRTLFLFESLSERQLETLCRDGAVVQVEPGPLFAEGDPATRFYVLLDGEVVLTKRSGDTDIETIRSSQRGAYFGAWSAFLEDEQRYEVSARVVVSSRLFVIDAAALGQFLRTEFPMACHFLVGSTLGRSHQNRIVGPHDRMVQLGRLTAGLTHELNNPASAAVRATATLRDRIAGMRRKLAVLTATFDQQAMQALVELQDRVAEKVAKCGVLTALEKSDAEDAIGEWLEDHHVAAPWEQASCFAEAGMDVDWLATVDATVADAGASMGDVLEWLHHTVEIELLLNEITDSAVRVSSLVAQAKQYSQLDRAPFDVADLHVLLRNTVSMLSHTLGADIEVVEDFDHRVAPLSCWPAELNQVWTNLIDNAVTAMRSTSGGGVLTLRTRPQGDAVRIEVRDTGPGVPEQLHQRIFDPFFTTKPIGEGTGLGLDLAARIVDKHRGNLWVESTPGDTRFVVVLPTDAGGG</sequence>
<dbReference type="GO" id="GO:0004673">
    <property type="term" value="F:protein histidine kinase activity"/>
    <property type="evidence" value="ECO:0007669"/>
    <property type="project" value="UniProtKB-EC"/>
</dbReference>
<dbReference type="Gene3D" id="1.10.287.130">
    <property type="match status" value="1"/>
</dbReference>
<dbReference type="EMBL" id="BLKT01000003">
    <property type="protein sequence ID" value="GFG57121.1"/>
    <property type="molecule type" value="Genomic_DNA"/>
</dbReference>
<accession>A0A7I9WH81</accession>
<keyword evidence="3 7" id="KW-0808">Transferase</keyword>
<keyword evidence="8" id="KW-1185">Reference proteome</keyword>
<dbReference type="Proteomes" id="UP000465241">
    <property type="component" value="Unassembled WGS sequence"/>
</dbReference>
<dbReference type="SUPFAM" id="SSF51206">
    <property type="entry name" value="cAMP-binding domain-like"/>
    <property type="match status" value="1"/>
</dbReference>
<proteinExistence type="predicted"/>
<dbReference type="CDD" id="cd00038">
    <property type="entry name" value="CAP_ED"/>
    <property type="match status" value="1"/>
</dbReference>
<evidence type="ECO:0000259" key="5">
    <source>
        <dbReference type="PROSITE" id="PS50042"/>
    </source>
</evidence>
<dbReference type="SMART" id="SM00100">
    <property type="entry name" value="cNMP"/>
    <property type="match status" value="1"/>
</dbReference>
<keyword evidence="4" id="KW-0902">Two-component regulatory system</keyword>
<feature type="domain" description="Histidine kinase" evidence="6">
    <location>
        <begin position="297"/>
        <end position="475"/>
    </location>
</feature>
<dbReference type="EC" id="2.7.13.3" evidence="2"/>
<dbReference type="InterPro" id="IPR004358">
    <property type="entry name" value="Sig_transdc_His_kin-like_C"/>
</dbReference>
<gene>
    <name evidence="7" type="ORF">MMUR_12570</name>
</gene>
<protein>
    <recommendedName>
        <fullName evidence="2">histidine kinase</fullName>
        <ecNumber evidence="2">2.7.13.3</ecNumber>
    </recommendedName>
</protein>